<dbReference type="AlphaFoldDB" id="A0A1C4GXI7"/>
<organism evidence="1 2">
    <name type="scientific">Acinetobacter albensis</name>
    <dbReference type="NCBI Taxonomy" id="1673609"/>
    <lineage>
        <taxon>Bacteria</taxon>
        <taxon>Pseudomonadati</taxon>
        <taxon>Pseudomonadota</taxon>
        <taxon>Gammaproteobacteria</taxon>
        <taxon>Moraxellales</taxon>
        <taxon>Moraxellaceae</taxon>
        <taxon>Acinetobacter</taxon>
    </lineage>
</organism>
<gene>
    <name evidence="1" type="ORF">GA0116959_11131</name>
</gene>
<dbReference type="EMBL" id="FMBK01000011">
    <property type="protein sequence ID" value="SCC72625.1"/>
    <property type="molecule type" value="Genomic_DNA"/>
</dbReference>
<protein>
    <submittedName>
        <fullName evidence="1">Uncharacterized protein</fullName>
    </submittedName>
</protein>
<name>A0A1C4GXI7_9GAMM</name>
<accession>A0A1C4GXI7</accession>
<sequence length="123" mass="13949">MKNFLFWIFMTGLLVLLVWLLITDSKYSLTQKILKPAVEQSCKTELNQSKIWQSTAFFVGKTRQTELQNQICTCVGHHALKDIPSKDLLNALVNQSAKKKLTKQVVFNSLSGCTQEVLALSFK</sequence>
<dbReference type="Proteomes" id="UP000243661">
    <property type="component" value="Unassembled WGS sequence"/>
</dbReference>
<evidence type="ECO:0000313" key="1">
    <source>
        <dbReference type="EMBL" id="SCC72625.1"/>
    </source>
</evidence>
<proteinExistence type="predicted"/>
<dbReference type="OrthoDB" id="6712291at2"/>
<evidence type="ECO:0000313" key="2">
    <source>
        <dbReference type="Proteomes" id="UP000243661"/>
    </source>
</evidence>
<reference evidence="1 2" key="1">
    <citation type="submission" date="2016-08" db="EMBL/GenBank/DDBJ databases">
        <authorList>
            <person name="Seilhamer J.J."/>
        </authorList>
    </citation>
    <scope>NUCLEOTIDE SEQUENCE [LARGE SCALE GENOMIC DNA]</scope>
    <source>
        <strain evidence="1 2">ANC 4874</strain>
    </source>
</reference>